<reference evidence="1" key="1">
    <citation type="journal article" date="2023" name="bioRxiv">
        <title>Scaffold-level genome assemblies of two parasitoid biocontrol wasps reveal the parthenogenesis mechanism and an associated novel virus.</title>
        <authorList>
            <person name="Inwood S."/>
            <person name="Skelly J."/>
            <person name="Guhlin J."/>
            <person name="Harrop T."/>
            <person name="Goldson S."/>
            <person name="Dearden P."/>
        </authorList>
    </citation>
    <scope>NUCLEOTIDE SEQUENCE</scope>
    <source>
        <strain evidence="1">Lincoln</strain>
        <tissue evidence="1">Whole body</tissue>
    </source>
</reference>
<evidence type="ECO:0000313" key="1">
    <source>
        <dbReference type="EMBL" id="KAK0178544.1"/>
    </source>
</evidence>
<dbReference type="Proteomes" id="UP001168972">
    <property type="component" value="Unassembled WGS sequence"/>
</dbReference>
<accession>A0AA39FZ58</accession>
<protein>
    <submittedName>
        <fullName evidence="1">Uncharacterized protein</fullName>
    </submittedName>
</protein>
<evidence type="ECO:0000313" key="2">
    <source>
        <dbReference type="Proteomes" id="UP001168972"/>
    </source>
</evidence>
<keyword evidence="2" id="KW-1185">Reference proteome</keyword>
<sequence length="117" mass="13367">MAHKSLKNICYSQSESSSFRLASVVCTKNHGETYLIEVRKNLGLTPGQYASLYAKLFDNTRVKRSENSELPVTKKRRISMAQEREKLKKKNESIEGVQYRCNVAFSDSCEDSFGFDD</sequence>
<dbReference type="EMBL" id="JAQQBR010000004">
    <property type="protein sequence ID" value="KAK0178544.1"/>
    <property type="molecule type" value="Genomic_DNA"/>
</dbReference>
<reference evidence="1" key="2">
    <citation type="submission" date="2023-03" db="EMBL/GenBank/DDBJ databases">
        <authorList>
            <person name="Inwood S.N."/>
            <person name="Skelly J.G."/>
            <person name="Guhlin J."/>
            <person name="Harrop T.W.R."/>
            <person name="Goldson S.G."/>
            <person name="Dearden P.K."/>
        </authorList>
    </citation>
    <scope>NUCLEOTIDE SEQUENCE</scope>
    <source>
        <strain evidence="1">Lincoln</strain>
        <tissue evidence="1">Whole body</tissue>
    </source>
</reference>
<comment type="caution">
    <text evidence="1">The sequence shown here is derived from an EMBL/GenBank/DDBJ whole genome shotgun (WGS) entry which is preliminary data.</text>
</comment>
<organism evidence="1 2">
    <name type="scientific">Microctonus hyperodae</name>
    <name type="common">Parasitoid wasp</name>
    <dbReference type="NCBI Taxonomy" id="165561"/>
    <lineage>
        <taxon>Eukaryota</taxon>
        <taxon>Metazoa</taxon>
        <taxon>Ecdysozoa</taxon>
        <taxon>Arthropoda</taxon>
        <taxon>Hexapoda</taxon>
        <taxon>Insecta</taxon>
        <taxon>Pterygota</taxon>
        <taxon>Neoptera</taxon>
        <taxon>Endopterygota</taxon>
        <taxon>Hymenoptera</taxon>
        <taxon>Apocrita</taxon>
        <taxon>Ichneumonoidea</taxon>
        <taxon>Braconidae</taxon>
        <taxon>Euphorinae</taxon>
        <taxon>Microctonus</taxon>
    </lineage>
</organism>
<gene>
    <name evidence="1" type="ORF">PV327_007424</name>
</gene>
<proteinExistence type="predicted"/>
<name>A0AA39FZ58_MICHY</name>
<dbReference type="AlphaFoldDB" id="A0AA39FZ58"/>